<dbReference type="EMBL" id="LAZR01001859">
    <property type="protein sequence ID" value="KKN37965.1"/>
    <property type="molecule type" value="Genomic_DNA"/>
</dbReference>
<sequence>MSMKIVDLKKIQTEQHPVASGLNSFHTETFVKLSDLEDCPEAPDCDECKDEVKRLIDKERIIMQAPSGEVLSSRNFSSDIVDIINSMPLRAEVKDG</sequence>
<comment type="caution">
    <text evidence="1">The sequence shown here is derived from an EMBL/GenBank/DDBJ whole genome shotgun (WGS) entry which is preliminary data.</text>
</comment>
<proteinExistence type="predicted"/>
<protein>
    <submittedName>
        <fullName evidence="1">Uncharacterized protein</fullName>
    </submittedName>
</protein>
<name>A0A0F9Q218_9ZZZZ</name>
<gene>
    <name evidence="1" type="ORF">LCGC14_0758070</name>
</gene>
<evidence type="ECO:0000313" key="1">
    <source>
        <dbReference type="EMBL" id="KKN37965.1"/>
    </source>
</evidence>
<dbReference type="AlphaFoldDB" id="A0A0F9Q218"/>
<organism evidence="1">
    <name type="scientific">marine sediment metagenome</name>
    <dbReference type="NCBI Taxonomy" id="412755"/>
    <lineage>
        <taxon>unclassified sequences</taxon>
        <taxon>metagenomes</taxon>
        <taxon>ecological metagenomes</taxon>
    </lineage>
</organism>
<accession>A0A0F9Q218</accession>
<reference evidence="1" key="1">
    <citation type="journal article" date="2015" name="Nature">
        <title>Complex archaea that bridge the gap between prokaryotes and eukaryotes.</title>
        <authorList>
            <person name="Spang A."/>
            <person name="Saw J.H."/>
            <person name="Jorgensen S.L."/>
            <person name="Zaremba-Niedzwiedzka K."/>
            <person name="Martijn J."/>
            <person name="Lind A.E."/>
            <person name="van Eijk R."/>
            <person name="Schleper C."/>
            <person name="Guy L."/>
            <person name="Ettema T.J."/>
        </authorList>
    </citation>
    <scope>NUCLEOTIDE SEQUENCE</scope>
</reference>